<feature type="region of interest" description="Disordered" evidence="1">
    <location>
        <begin position="244"/>
        <end position="281"/>
    </location>
</feature>
<dbReference type="RefSeq" id="WP_013883173.1">
    <property type="nucleotide sequence ID" value="NC_015671.1"/>
</dbReference>
<dbReference type="HOGENOM" id="CLU_054549_3_1_11"/>
<protein>
    <submittedName>
        <fullName evidence="2">Phosphoribosyltransferase</fullName>
    </submittedName>
</protein>
<dbReference type="OrthoDB" id="5242900at2"/>
<dbReference type="Proteomes" id="UP000000485">
    <property type="component" value="Chromosome"/>
</dbReference>
<gene>
    <name evidence="2" type="ordered locus">Celgi_1135</name>
</gene>
<dbReference type="Gene3D" id="3.40.50.2020">
    <property type="match status" value="1"/>
</dbReference>
<evidence type="ECO:0000313" key="3">
    <source>
        <dbReference type="Proteomes" id="UP000000485"/>
    </source>
</evidence>
<organism evidence="2 3">
    <name type="scientific">Cellulomonas gilvus (strain ATCC 13127 / NRRL B-14078)</name>
    <name type="common">Cellvibrio gilvus</name>
    <dbReference type="NCBI Taxonomy" id="593907"/>
    <lineage>
        <taxon>Bacteria</taxon>
        <taxon>Bacillati</taxon>
        <taxon>Actinomycetota</taxon>
        <taxon>Actinomycetes</taxon>
        <taxon>Micrococcales</taxon>
        <taxon>Cellulomonadaceae</taxon>
        <taxon>Cellulomonas</taxon>
    </lineage>
</organism>
<evidence type="ECO:0000256" key="1">
    <source>
        <dbReference type="SAM" id="MobiDB-lite"/>
    </source>
</evidence>
<keyword evidence="3" id="KW-1185">Reference proteome</keyword>
<dbReference type="PANTHER" id="PTHR47505:SF1">
    <property type="entry name" value="DNA UTILIZATION PROTEIN YHGH"/>
    <property type="match status" value="1"/>
</dbReference>
<accession>F8A1A7</accession>
<name>F8A1A7_CELGA</name>
<dbReference type="STRING" id="593907.Celgi_1135"/>
<keyword evidence="2" id="KW-0808">Transferase</keyword>
<keyword evidence="2" id="KW-0328">Glycosyltransferase</keyword>
<dbReference type="KEGG" id="cga:Celgi_1135"/>
<dbReference type="InterPro" id="IPR029057">
    <property type="entry name" value="PRTase-like"/>
</dbReference>
<dbReference type="PANTHER" id="PTHR47505">
    <property type="entry name" value="DNA UTILIZATION PROTEIN YHGH"/>
    <property type="match status" value="1"/>
</dbReference>
<dbReference type="eggNOG" id="COG1040">
    <property type="taxonomic scope" value="Bacteria"/>
</dbReference>
<dbReference type="AlphaFoldDB" id="F8A1A7"/>
<proteinExistence type="predicted"/>
<reference evidence="3" key="1">
    <citation type="submission" date="2011-04" db="EMBL/GenBank/DDBJ databases">
        <title>Complete sequence of Cellvibrio gilvus ATCC 13127.</title>
        <authorList>
            <person name="Lucas S."/>
            <person name="Han J."/>
            <person name="Lapidus A."/>
            <person name="Cheng J.-F."/>
            <person name="Goodwin L."/>
            <person name="Pitluck S."/>
            <person name="Peters L."/>
            <person name="Munk A."/>
            <person name="Detter J.C."/>
            <person name="Han C."/>
            <person name="Tapia R."/>
            <person name="Land M."/>
            <person name="Hauser L."/>
            <person name="Kyrpides N."/>
            <person name="Ivanova N."/>
            <person name="Ovchinnikova G."/>
            <person name="Pagani I."/>
            <person name="Mead D."/>
            <person name="Brumm P."/>
            <person name="Woyke T."/>
        </authorList>
    </citation>
    <scope>NUCLEOTIDE SEQUENCE [LARGE SCALE GENOMIC DNA]</scope>
    <source>
        <strain evidence="3">ATCC 13127 / NRRL B-14078</strain>
    </source>
</reference>
<dbReference type="EMBL" id="CP002665">
    <property type="protein sequence ID" value="AEI11654.1"/>
    <property type="molecule type" value="Genomic_DNA"/>
</dbReference>
<evidence type="ECO:0000313" key="2">
    <source>
        <dbReference type="EMBL" id="AEI11654.1"/>
    </source>
</evidence>
<dbReference type="SUPFAM" id="SSF53271">
    <property type="entry name" value="PRTase-like"/>
    <property type="match status" value="1"/>
</dbReference>
<sequence length="281" mass="28673">MSTHPPAPGRGRRARLLRAAGHELLTLVLPVECAGCGRPDVAWCVPCRAWLEGEPWRCEERAGRLVSLVQDAPVMPVLTLADNVGAVRASVVAWKERGRRDLTPGLAAGAQVLGRHVADALPPGAGEVLVVPAPSTSAARRRRGFAHVEALASGVVTGLARAGVPARVAPVLRRAAGEQVGLGVRDRGRLVGRVHVARGTAPLVGRTAVLVDDLLTTGATLAAAARALVDAGAFPAAAVTLATTPGPGDRTHAGAGSPGSGLAAPDAPITSWTVETRPPRG</sequence>
<dbReference type="InterPro" id="IPR051910">
    <property type="entry name" value="ComF/GntX_DNA_util-trans"/>
</dbReference>
<dbReference type="GO" id="GO:0016757">
    <property type="term" value="F:glycosyltransferase activity"/>
    <property type="evidence" value="ECO:0007669"/>
    <property type="project" value="UniProtKB-KW"/>
</dbReference>